<dbReference type="GO" id="GO:0005829">
    <property type="term" value="C:cytosol"/>
    <property type="evidence" value="ECO:0007669"/>
    <property type="project" value="TreeGrafter"/>
</dbReference>
<keyword evidence="6" id="KW-1185">Reference proteome</keyword>
<dbReference type="STRING" id="930990.A0A067MU52"/>
<feature type="domain" description="Inosine/uridine-preferring nucleoside hydrolase" evidence="4">
    <location>
        <begin position="8"/>
        <end position="341"/>
    </location>
</feature>
<dbReference type="GO" id="GO:0006152">
    <property type="term" value="P:purine nucleoside catabolic process"/>
    <property type="evidence" value="ECO:0007669"/>
    <property type="project" value="TreeGrafter"/>
</dbReference>
<dbReference type="CDD" id="cd02651">
    <property type="entry name" value="nuc_hydro_IU_UC_XIUA"/>
    <property type="match status" value="1"/>
</dbReference>
<name>A0A067MU52_BOTB1</name>
<evidence type="ECO:0000256" key="1">
    <source>
        <dbReference type="ARBA" id="ARBA00009176"/>
    </source>
</evidence>
<evidence type="ECO:0000313" key="5">
    <source>
        <dbReference type="EMBL" id="KDQ15357.1"/>
    </source>
</evidence>
<dbReference type="HOGENOM" id="CLU_036838_2_0_1"/>
<evidence type="ECO:0000256" key="3">
    <source>
        <dbReference type="ARBA" id="ARBA00023295"/>
    </source>
</evidence>
<dbReference type="OrthoDB" id="432381at2759"/>
<dbReference type="GO" id="GO:0045437">
    <property type="term" value="F:uridine nucleosidase activity"/>
    <property type="evidence" value="ECO:0007669"/>
    <property type="project" value="UniProtKB-ARBA"/>
</dbReference>
<organism evidence="5 6">
    <name type="scientific">Botryobasidium botryosum (strain FD-172 SS1)</name>
    <dbReference type="NCBI Taxonomy" id="930990"/>
    <lineage>
        <taxon>Eukaryota</taxon>
        <taxon>Fungi</taxon>
        <taxon>Dikarya</taxon>
        <taxon>Basidiomycota</taxon>
        <taxon>Agaricomycotina</taxon>
        <taxon>Agaricomycetes</taxon>
        <taxon>Cantharellales</taxon>
        <taxon>Botryobasidiaceae</taxon>
        <taxon>Botryobasidium</taxon>
    </lineage>
</organism>
<sequence length="366" mass="39638">MKSARKPVWLDCDPGHDDAIAILLAVHLPDIQLLGVSTVHGNTTAECTKLNAIRLLHAFGAPGEIDVYPGAIRPLIRIPRADPEIHGIDGLGGVQGLPTPLDEAIQGRLARSKYLKAVEGIARAVRETWNEGAGEKVHLIATGPLTNIALFLSVYPELLPGIEQIYFMGGGVGVGNRSAVAEFNILCDPEAAQIVLDAPIPKIMIPLNVTHTAIFTRGLHDRLLSPFSFGSVASSDVLPPAESPLRHTLSTLLSFFAETYKSTFGFHSGPPLHDVLTLAFVSRPDLFTYTRYRVDVELGSLHTVGETVVDAWNYRKMDDSWGPTGKNCLVAESVNVPEFFELFFEAVHNCDKISPLNTGASFPSMS</sequence>
<comment type="similarity">
    <text evidence="1">Belongs to the IUNH family.</text>
</comment>
<proteinExistence type="inferred from homology"/>
<reference evidence="6" key="1">
    <citation type="journal article" date="2014" name="Proc. Natl. Acad. Sci. U.S.A.">
        <title>Extensive sampling of basidiomycete genomes demonstrates inadequacy of the white-rot/brown-rot paradigm for wood decay fungi.</title>
        <authorList>
            <person name="Riley R."/>
            <person name="Salamov A.A."/>
            <person name="Brown D.W."/>
            <person name="Nagy L.G."/>
            <person name="Floudas D."/>
            <person name="Held B.W."/>
            <person name="Levasseur A."/>
            <person name="Lombard V."/>
            <person name="Morin E."/>
            <person name="Otillar R."/>
            <person name="Lindquist E.A."/>
            <person name="Sun H."/>
            <person name="LaButti K.M."/>
            <person name="Schmutz J."/>
            <person name="Jabbour D."/>
            <person name="Luo H."/>
            <person name="Baker S.E."/>
            <person name="Pisabarro A.G."/>
            <person name="Walton J.D."/>
            <person name="Blanchette R.A."/>
            <person name="Henrissat B."/>
            <person name="Martin F."/>
            <person name="Cullen D."/>
            <person name="Hibbett D.S."/>
            <person name="Grigoriev I.V."/>
        </authorList>
    </citation>
    <scope>NUCLEOTIDE SEQUENCE [LARGE SCALE GENOMIC DNA]</scope>
    <source>
        <strain evidence="6">FD-172 SS1</strain>
    </source>
</reference>
<evidence type="ECO:0000259" key="4">
    <source>
        <dbReference type="Pfam" id="PF01156"/>
    </source>
</evidence>
<dbReference type="FunCoup" id="A0A067MU52">
    <property type="interactions" value="284"/>
</dbReference>
<dbReference type="InParanoid" id="A0A067MU52"/>
<dbReference type="Gene3D" id="3.90.245.10">
    <property type="entry name" value="Ribonucleoside hydrolase-like"/>
    <property type="match status" value="1"/>
</dbReference>
<dbReference type="Proteomes" id="UP000027195">
    <property type="component" value="Unassembled WGS sequence"/>
</dbReference>
<dbReference type="PANTHER" id="PTHR12304:SF4">
    <property type="entry name" value="URIDINE NUCLEOSIDASE"/>
    <property type="match status" value="1"/>
</dbReference>
<dbReference type="Pfam" id="PF01156">
    <property type="entry name" value="IU_nuc_hydro"/>
    <property type="match status" value="1"/>
</dbReference>
<gene>
    <name evidence="5" type="ORF">BOTBODRAFT_624962</name>
</gene>
<dbReference type="InterPro" id="IPR015910">
    <property type="entry name" value="I/U_nuclsd_hydro_CS"/>
</dbReference>
<protein>
    <recommendedName>
        <fullName evidence="4">Inosine/uridine-preferring nucleoside hydrolase domain-containing protein</fullName>
    </recommendedName>
</protein>
<dbReference type="PROSITE" id="PS01247">
    <property type="entry name" value="IUNH"/>
    <property type="match status" value="1"/>
</dbReference>
<accession>A0A067MU52</accession>
<keyword evidence="3" id="KW-0326">Glycosidase</keyword>
<dbReference type="SUPFAM" id="SSF53590">
    <property type="entry name" value="Nucleoside hydrolase"/>
    <property type="match status" value="1"/>
</dbReference>
<evidence type="ECO:0000256" key="2">
    <source>
        <dbReference type="ARBA" id="ARBA00022801"/>
    </source>
</evidence>
<dbReference type="InterPro" id="IPR001910">
    <property type="entry name" value="Inosine/uridine_hydrolase_dom"/>
</dbReference>
<dbReference type="EMBL" id="KL198032">
    <property type="protein sequence ID" value="KDQ15357.1"/>
    <property type="molecule type" value="Genomic_DNA"/>
</dbReference>
<dbReference type="GO" id="GO:0008477">
    <property type="term" value="F:purine nucleosidase activity"/>
    <property type="evidence" value="ECO:0007669"/>
    <property type="project" value="TreeGrafter"/>
</dbReference>
<dbReference type="AlphaFoldDB" id="A0A067MU52"/>
<keyword evidence="2" id="KW-0378">Hydrolase</keyword>
<evidence type="ECO:0000313" key="6">
    <source>
        <dbReference type="Proteomes" id="UP000027195"/>
    </source>
</evidence>
<dbReference type="InterPro" id="IPR036452">
    <property type="entry name" value="Ribo_hydro-like"/>
</dbReference>
<dbReference type="InterPro" id="IPR023186">
    <property type="entry name" value="IUNH"/>
</dbReference>
<dbReference type="PANTHER" id="PTHR12304">
    <property type="entry name" value="INOSINE-URIDINE PREFERRING NUCLEOSIDE HYDROLASE"/>
    <property type="match status" value="1"/>
</dbReference>